<evidence type="ECO:0000313" key="1">
    <source>
        <dbReference type="EMBL" id="KAF6114491.1"/>
    </source>
</evidence>
<evidence type="ECO:0000313" key="2">
    <source>
        <dbReference type="Proteomes" id="UP000664940"/>
    </source>
</evidence>
<dbReference type="Proteomes" id="UP000664940">
    <property type="component" value="Unassembled WGS sequence"/>
</dbReference>
<accession>A0A834EET6</accession>
<proteinExistence type="predicted"/>
<organism evidence="1 2">
    <name type="scientific">Phyllostomus discolor</name>
    <name type="common">pale spear-nosed bat</name>
    <dbReference type="NCBI Taxonomy" id="89673"/>
    <lineage>
        <taxon>Eukaryota</taxon>
        <taxon>Metazoa</taxon>
        <taxon>Chordata</taxon>
        <taxon>Craniata</taxon>
        <taxon>Vertebrata</taxon>
        <taxon>Euteleostomi</taxon>
        <taxon>Mammalia</taxon>
        <taxon>Eutheria</taxon>
        <taxon>Laurasiatheria</taxon>
        <taxon>Chiroptera</taxon>
        <taxon>Yangochiroptera</taxon>
        <taxon>Phyllostomidae</taxon>
        <taxon>Phyllostominae</taxon>
        <taxon>Phyllostomus</taxon>
    </lineage>
</organism>
<dbReference type="EMBL" id="JABVXQ010000004">
    <property type="protein sequence ID" value="KAF6114491.1"/>
    <property type="molecule type" value="Genomic_DNA"/>
</dbReference>
<dbReference type="AlphaFoldDB" id="A0A834EET6"/>
<gene>
    <name evidence="1" type="ORF">HJG60_010483</name>
</gene>
<comment type="caution">
    <text evidence="1">The sequence shown here is derived from an EMBL/GenBank/DDBJ whole genome shotgun (WGS) entry which is preliminary data.</text>
</comment>
<name>A0A834EET6_9CHIR</name>
<protein>
    <submittedName>
        <fullName evidence="1">Uncharacterized protein</fullName>
    </submittedName>
</protein>
<reference evidence="1 2" key="1">
    <citation type="journal article" date="2020" name="Nature">
        <title>Six reference-quality genomes reveal evolution of bat adaptations.</title>
        <authorList>
            <person name="Jebb D."/>
            <person name="Huang Z."/>
            <person name="Pippel M."/>
            <person name="Hughes G.M."/>
            <person name="Lavrichenko K."/>
            <person name="Devanna P."/>
            <person name="Winkler S."/>
            <person name="Jermiin L.S."/>
            <person name="Skirmuntt E.C."/>
            <person name="Katzourakis A."/>
            <person name="Burkitt-Gray L."/>
            <person name="Ray D.A."/>
            <person name="Sullivan K.A.M."/>
            <person name="Roscito J.G."/>
            <person name="Kirilenko B.M."/>
            <person name="Davalos L.M."/>
            <person name="Corthals A.P."/>
            <person name="Power M.L."/>
            <person name="Jones G."/>
            <person name="Ransome R.D."/>
            <person name="Dechmann D.K.N."/>
            <person name="Locatelli A.G."/>
            <person name="Puechmaille S.J."/>
            <person name="Fedrigo O."/>
            <person name="Jarvis E.D."/>
            <person name="Hiller M."/>
            <person name="Vernes S.C."/>
            <person name="Myers E.W."/>
            <person name="Teeling E.C."/>
        </authorList>
    </citation>
    <scope>NUCLEOTIDE SEQUENCE [LARGE SCALE GENOMIC DNA]</scope>
    <source>
        <strain evidence="1">Bat1K_MPI-CBG_1</strain>
    </source>
</reference>
<sequence length="120" mass="13140">MLPGSLPWPRSPVFFASLKSLSPSSPYPSAYTSFLLFCCSVSRNWIPNPPRVLGVAGKFSLGLVFSGPLGNPIATHCVLEERCTSYSWCLPSYSFLEWAAGLSWLSEWSYDDGAGRAVLQ</sequence>